<keyword evidence="1" id="KW-0805">Transcription regulation</keyword>
<dbReference type="eggNOG" id="COG1414">
    <property type="taxonomic scope" value="Bacteria"/>
</dbReference>
<dbReference type="InterPro" id="IPR036388">
    <property type="entry name" value="WH-like_DNA-bd_sf"/>
</dbReference>
<dbReference type="PANTHER" id="PTHR30136">
    <property type="entry name" value="HELIX-TURN-HELIX TRANSCRIPTIONAL REGULATOR, ICLR FAMILY"/>
    <property type="match status" value="1"/>
</dbReference>
<feature type="domain" description="HTH iclR-type" evidence="5">
    <location>
        <begin position="30"/>
        <end position="97"/>
    </location>
</feature>
<dbReference type="Pfam" id="PF01614">
    <property type="entry name" value="IclR_C"/>
    <property type="match status" value="1"/>
</dbReference>
<evidence type="ECO:0000259" key="6">
    <source>
        <dbReference type="PROSITE" id="PS51078"/>
    </source>
</evidence>
<evidence type="ECO:0000256" key="4">
    <source>
        <dbReference type="SAM" id="MobiDB-lite"/>
    </source>
</evidence>
<dbReference type="PROSITE" id="PS51077">
    <property type="entry name" value="HTH_ICLR"/>
    <property type="match status" value="1"/>
</dbReference>
<evidence type="ECO:0000259" key="5">
    <source>
        <dbReference type="PROSITE" id="PS51077"/>
    </source>
</evidence>
<keyword evidence="3" id="KW-0804">Transcription</keyword>
<dbReference type="SMART" id="SM00346">
    <property type="entry name" value="HTH_ICLR"/>
    <property type="match status" value="1"/>
</dbReference>
<feature type="region of interest" description="Disordered" evidence="4">
    <location>
        <begin position="1"/>
        <end position="29"/>
    </location>
</feature>
<keyword evidence="8" id="KW-1185">Reference proteome</keyword>
<dbReference type="Pfam" id="PF09339">
    <property type="entry name" value="HTH_IclR"/>
    <property type="match status" value="1"/>
</dbReference>
<accession>A1AYG0</accession>
<dbReference type="GO" id="GO:0045892">
    <property type="term" value="P:negative regulation of DNA-templated transcription"/>
    <property type="evidence" value="ECO:0007669"/>
    <property type="project" value="TreeGrafter"/>
</dbReference>
<sequence>MCPARSEGRRTMGAAKSTATQAKEPPNYSAPALEKGLDILELLHESETALTQKEIATRLGRSVSELYRMVSILVRRNYVANYGDKFGPTTKLFKLSQAHPPVRRLLTAAIPIMEELSRDVDFGCDLRVYNRGSQTVLAAVDAPSGLGFSVRTGSEIAVAPSASGRVLIAFQDSDTMELRIREAFDGRPESELRAFRKEVHEVAVKGYAALQSRQYEGLYAVSYPILDVNHHAVAALTVPMLPRIDGVRQVAREDVITALRDAAARLSKRIG</sequence>
<dbReference type="EnsemblBacteria" id="ABL68304">
    <property type="protein sequence ID" value="ABL68304"/>
    <property type="gene ID" value="Pden_0188"/>
</dbReference>
<dbReference type="InterPro" id="IPR005471">
    <property type="entry name" value="Tscrpt_reg_IclR_N"/>
</dbReference>
<dbReference type="PANTHER" id="PTHR30136:SF7">
    <property type="entry name" value="HTH-TYPE TRANSCRIPTIONAL REGULATOR KDGR-RELATED"/>
    <property type="match status" value="1"/>
</dbReference>
<dbReference type="InterPro" id="IPR029016">
    <property type="entry name" value="GAF-like_dom_sf"/>
</dbReference>
<feature type="domain" description="IclR-ED" evidence="6">
    <location>
        <begin position="91"/>
        <end position="271"/>
    </location>
</feature>
<evidence type="ECO:0000313" key="7">
    <source>
        <dbReference type="EMBL" id="ABL68304.1"/>
    </source>
</evidence>
<dbReference type="InterPro" id="IPR050707">
    <property type="entry name" value="HTH_MetabolicPath_Reg"/>
</dbReference>
<evidence type="ECO:0000256" key="2">
    <source>
        <dbReference type="ARBA" id="ARBA00023125"/>
    </source>
</evidence>
<dbReference type="EMBL" id="CP000489">
    <property type="protein sequence ID" value="ABL68304.1"/>
    <property type="molecule type" value="Genomic_DNA"/>
</dbReference>
<dbReference type="PROSITE" id="PS51078">
    <property type="entry name" value="ICLR_ED"/>
    <property type="match status" value="1"/>
</dbReference>
<organism evidence="7 8">
    <name type="scientific">Paracoccus denitrificans (strain Pd 1222)</name>
    <dbReference type="NCBI Taxonomy" id="318586"/>
    <lineage>
        <taxon>Bacteria</taxon>
        <taxon>Pseudomonadati</taxon>
        <taxon>Pseudomonadota</taxon>
        <taxon>Alphaproteobacteria</taxon>
        <taxon>Rhodobacterales</taxon>
        <taxon>Paracoccaceae</taxon>
        <taxon>Paracoccus</taxon>
    </lineage>
</organism>
<dbReference type="GO" id="GO:0003677">
    <property type="term" value="F:DNA binding"/>
    <property type="evidence" value="ECO:0007669"/>
    <property type="project" value="UniProtKB-KW"/>
</dbReference>
<dbReference type="STRING" id="318586.Pden_0188"/>
<dbReference type="Proteomes" id="UP000000361">
    <property type="component" value="Chromosome 1"/>
</dbReference>
<protein>
    <submittedName>
        <fullName evidence="7">Regulatory protein, IclR</fullName>
    </submittedName>
</protein>
<evidence type="ECO:0000313" key="8">
    <source>
        <dbReference type="Proteomes" id="UP000000361"/>
    </source>
</evidence>
<dbReference type="AlphaFoldDB" id="A1AYG0"/>
<reference evidence="8" key="1">
    <citation type="submission" date="2006-12" db="EMBL/GenBank/DDBJ databases">
        <title>Complete sequence of chromosome 1 of Paracoccus denitrificans PD1222.</title>
        <authorList>
            <person name="Copeland A."/>
            <person name="Lucas S."/>
            <person name="Lapidus A."/>
            <person name="Barry K."/>
            <person name="Detter J.C."/>
            <person name="Glavina del Rio T."/>
            <person name="Hammon N."/>
            <person name="Israni S."/>
            <person name="Dalin E."/>
            <person name="Tice H."/>
            <person name="Pitluck S."/>
            <person name="Munk A.C."/>
            <person name="Brettin T."/>
            <person name="Bruce D."/>
            <person name="Han C."/>
            <person name="Tapia R."/>
            <person name="Gilna P."/>
            <person name="Schmutz J."/>
            <person name="Larimer F."/>
            <person name="Land M."/>
            <person name="Hauser L."/>
            <person name="Kyrpides N."/>
            <person name="Lykidis A."/>
            <person name="Spiro S."/>
            <person name="Richardson D.J."/>
            <person name="Moir J.W.B."/>
            <person name="Ferguson S.J."/>
            <person name="van Spanning R.J.M."/>
            <person name="Richardson P."/>
        </authorList>
    </citation>
    <scope>NUCLEOTIDE SEQUENCE [LARGE SCALE GENOMIC DNA]</scope>
    <source>
        <strain evidence="8">Pd 1222</strain>
    </source>
</reference>
<dbReference type="GO" id="GO:0003700">
    <property type="term" value="F:DNA-binding transcription factor activity"/>
    <property type="evidence" value="ECO:0007669"/>
    <property type="project" value="TreeGrafter"/>
</dbReference>
<dbReference type="Gene3D" id="1.10.10.10">
    <property type="entry name" value="Winged helix-like DNA-binding domain superfamily/Winged helix DNA-binding domain"/>
    <property type="match status" value="1"/>
</dbReference>
<dbReference type="Gene3D" id="3.30.450.40">
    <property type="match status" value="1"/>
</dbReference>
<proteinExistence type="predicted"/>
<feature type="compositionally biased region" description="Basic and acidic residues" evidence="4">
    <location>
        <begin position="1"/>
        <end position="10"/>
    </location>
</feature>
<dbReference type="SUPFAM" id="SSF55781">
    <property type="entry name" value="GAF domain-like"/>
    <property type="match status" value="1"/>
</dbReference>
<dbReference type="KEGG" id="pde:Pden_0188"/>
<dbReference type="InterPro" id="IPR036390">
    <property type="entry name" value="WH_DNA-bd_sf"/>
</dbReference>
<dbReference type="HOGENOM" id="CLU_062618_5_0_5"/>
<dbReference type="SUPFAM" id="SSF46785">
    <property type="entry name" value="Winged helix' DNA-binding domain"/>
    <property type="match status" value="1"/>
</dbReference>
<evidence type="ECO:0000256" key="3">
    <source>
        <dbReference type="ARBA" id="ARBA00023163"/>
    </source>
</evidence>
<name>A1AYG0_PARDP</name>
<dbReference type="InterPro" id="IPR014757">
    <property type="entry name" value="Tscrpt_reg_IclR_C"/>
</dbReference>
<keyword evidence="2" id="KW-0238">DNA-binding</keyword>
<evidence type="ECO:0000256" key="1">
    <source>
        <dbReference type="ARBA" id="ARBA00023015"/>
    </source>
</evidence>
<gene>
    <name evidence="7" type="ordered locus">Pden_0188</name>
</gene>